<evidence type="ECO:0000256" key="3">
    <source>
        <dbReference type="ARBA" id="ARBA00022801"/>
    </source>
</evidence>
<dbReference type="KEGG" id="mbc:MYB_01395"/>
<comment type="function">
    <text evidence="6">Has oligopeptidase activity and degrades a variety of small bioactive peptides.</text>
</comment>
<evidence type="ECO:0000256" key="4">
    <source>
        <dbReference type="ARBA" id="ARBA00022833"/>
    </source>
</evidence>
<keyword evidence="4 6" id="KW-0862">Zinc</keyword>
<accession>W5V0G1</accession>
<dbReference type="PATRIC" id="fig|743966.3.peg.280"/>
<evidence type="ECO:0000313" key="8">
    <source>
        <dbReference type="EMBL" id="AHH45288.1"/>
    </source>
</evidence>
<dbReference type="eggNOG" id="COG1164">
    <property type="taxonomic scope" value="Bacteria"/>
</dbReference>
<dbReference type="GO" id="GO:0006518">
    <property type="term" value="P:peptide metabolic process"/>
    <property type="evidence" value="ECO:0007669"/>
    <property type="project" value="TreeGrafter"/>
</dbReference>
<reference evidence="8 9" key="1">
    <citation type="journal article" date="2014" name="Genome Announc.">
        <title>Complete Genome Sequence of Mycoplasma bovoculi Strain M165/69T (ATCC 29104).</title>
        <authorList>
            <person name="Calcutt M.J."/>
            <person name="Foecking M.F."/>
        </authorList>
    </citation>
    <scope>NUCLEOTIDE SEQUENCE [LARGE SCALE GENOMIC DNA]</scope>
    <source>
        <strain evidence="8">M165/69</strain>
    </source>
</reference>
<dbReference type="InterPro" id="IPR004438">
    <property type="entry name" value="Peptidase_M3B"/>
</dbReference>
<dbReference type="InterPro" id="IPR001567">
    <property type="entry name" value="Pept_M3A_M3B_dom"/>
</dbReference>
<dbReference type="GO" id="GO:0046872">
    <property type="term" value="F:metal ion binding"/>
    <property type="evidence" value="ECO:0007669"/>
    <property type="project" value="UniProtKB-UniRule"/>
</dbReference>
<dbReference type="PANTHER" id="PTHR11804">
    <property type="entry name" value="PROTEASE M3 THIMET OLIGOPEPTIDASE-RELATED"/>
    <property type="match status" value="1"/>
</dbReference>
<name>W5V0G1_9BACT</name>
<dbReference type="Pfam" id="PF01432">
    <property type="entry name" value="Peptidase_M3"/>
    <property type="match status" value="1"/>
</dbReference>
<dbReference type="OrthoDB" id="9766487at2"/>
<dbReference type="EC" id="3.4.24.-" evidence="6"/>
<keyword evidence="5 6" id="KW-0482">Metalloprotease</keyword>
<dbReference type="InterPro" id="IPR045090">
    <property type="entry name" value="Pept_M3A_M3B"/>
</dbReference>
<keyword evidence="9" id="KW-1185">Reference proteome</keyword>
<keyword evidence="3 6" id="KW-0378">Hydrolase</keyword>
<dbReference type="STRING" id="743966.MYB_01395"/>
<dbReference type="SUPFAM" id="SSF55486">
    <property type="entry name" value="Metalloproteases ('zincins'), catalytic domain"/>
    <property type="match status" value="1"/>
</dbReference>
<dbReference type="InterPro" id="IPR042088">
    <property type="entry name" value="OligoPept_F_C"/>
</dbReference>
<keyword evidence="2 6" id="KW-0479">Metal-binding</keyword>
<dbReference type="GO" id="GO:0006508">
    <property type="term" value="P:proteolysis"/>
    <property type="evidence" value="ECO:0007669"/>
    <property type="project" value="UniProtKB-KW"/>
</dbReference>
<protein>
    <recommendedName>
        <fullName evidence="6">Oligopeptidase F</fullName>
        <ecNumber evidence="6">3.4.24.-</ecNumber>
    </recommendedName>
</protein>
<evidence type="ECO:0000256" key="6">
    <source>
        <dbReference type="RuleBase" id="RU368091"/>
    </source>
</evidence>
<sequence>MAYKKYEEIPEQYRFDLEALLGGKTIEDHLDKLKQFGNKLIELRDEQFDSAANFLNYKKHEEKFMLEFNLVQNYIYNRLSTNLVDEKNKSLEQKFEFQISQFYEQLGPVQNLFYDKLATIKKWKNDPSVAGFSKEIEDLIESKKYKLHDKVEEYLVSAGYGSISLDQSFAILSDSETKFADAEDSKGFKHQVNDTSYRLLLKSQDATLRKNAYSSYYAGYLKHKETFANLWYQHVRYNSTQARVRGYNSLIEACLFPDRFPKEMLQNLFKSVQESAPLLTKYKNAHAKFFEISQGYAPKVWDKSLPLVQVKNRYTVEEAQELVLEAIKPLGKEYVSEIKKAFANRWVDYHNVPNKRSGAYSIGNSYGIERKYILMNFDYTINAVDTLAHELGHSMHSYYSDKHQDVFNSQYPIFLAEIASIFNELMLNDYLLSTSKDDKFKFQILTEMINNFQGTVHRQTLWAEYEYDVYNTIDAGQPIASYKGFEEIYEQVSARYRTSAKPKNIRDQKLSNIFSVIVPHFYYGYYVYKYAIGYIVANVFFQKYEKEGKSALDNYIKNFLSKGCSKWPVELLKDAGIDLGDPAIYKQAFDNLDSYIKQYIEIGNKIFKKK</sequence>
<dbReference type="Gene3D" id="1.10.1370.20">
    <property type="entry name" value="Oligoendopeptidase f, C-terminal domain"/>
    <property type="match status" value="1"/>
</dbReference>
<feature type="domain" description="Peptidase M3A/M3B catalytic" evidence="7">
    <location>
        <begin position="200"/>
        <end position="589"/>
    </location>
</feature>
<comment type="cofactor">
    <cofactor evidence="6">
        <name>Zn(2+)</name>
        <dbReference type="ChEBI" id="CHEBI:29105"/>
    </cofactor>
    <text evidence="6">Binds 1 zinc ion.</text>
</comment>
<keyword evidence="1 6" id="KW-0645">Protease</keyword>
<proteinExistence type="inferred from homology"/>
<dbReference type="Gene3D" id="1.10.287.830">
    <property type="entry name" value="putative peptidase helix hairpin domain like"/>
    <property type="match status" value="1"/>
</dbReference>
<dbReference type="PANTHER" id="PTHR11804:SF84">
    <property type="entry name" value="SACCHAROLYSIN"/>
    <property type="match status" value="1"/>
</dbReference>
<dbReference type="Proteomes" id="UP000019229">
    <property type="component" value="Chromosome"/>
</dbReference>
<dbReference type="HOGENOM" id="CLU_021290_2_0_14"/>
<comment type="similarity">
    <text evidence="6">Belongs to the peptidase M3B family.</text>
</comment>
<dbReference type="Gene3D" id="1.20.140.70">
    <property type="entry name" value="Oligopeptidase f, N-terminal domain"/>
    <property type="match status" value="1"/>
</dbReference>
<evidence type="ECO:0000256" key="2">
    <source>
        <dbReference type="ARBA" id="ARBA00022723"/>
    </source>
</evidence>
<dbReference type="GO" id="GO:0004222">
    <property type="term" value="F:metalloendopeptidase activity"/>
    <property type="evidence" value="ECO:0007669"/>
    <property type="project" value="UniProtKB-UniRule"/>
</dbReference>
<evidence type="ECO:0000259" key="7">
    <source>
        <dbReference type="Pfam" id="PF01432"/>
    </source>
</evidence>
<dbReference type="RefSeq" id="WP_022934784.1">
    <property type="nucleotide sequence ID" value="NZ_CP007154.1"/>
</dbReference>
<evidence type="ECO:0000256" key="1">
    <source>
        <dbReference type="ARBA" id="ARBA00022670"/>
    </source>
</evidence>
<dbReference type="AlphaFoldDB" id="W5V0G1"/>
<organism evidence="8 9">
    <name type="scientific">Mesomycoplasma bovoculi M165/69</name>
    <dbReference type="NCBI Taxonomy" id="743966"/>
    <lineage>
        <taxon>Bacteria</taxon>
        <taxon>Bacillati</taxon>
        <taxon>Mycoplasmatota</taxon>
        <taxon>Mycoplasmoidales</taxon>
        <taxon>Metamycoplasmataceae</taxon>
        <taxon>Mesomycoplasma</taxon>
    </lineage>
</organism>
<dbReference type="EMBL" id="CP007154">
    <property type="protein sequence ID" value="AHH45288.1"/>
    <property type="molecule type" value="Genomic_DNA"/>
</dbReference>
<dbReference type="CDD" id="cd09608">
    <property type="entry name" value="M3B_PepF"/>
    <property type="match status" value="1"/>
</dbReference>
<evidence type="ECO:0000313" key="9">
    <source>
        <dbReference type="Proteomes" id="UP000019229"/>
    </source>
</evidence>
<evidence type="ECO:0000256" key="5">
    <source>
        <dbReference type="ARBA" id="ARBA00023049"/>
    </source>
</evidence>
<gene>
    <name evidence="8" type="primary">pepF</name>
    <name evidence="8" type="ORF">MYB_01395</name>
</gene>
<dbReference type="NCBIfam" id="TIGR00181">
    <property type="entry name" value="pepF"/>
    <property type="match status" value="1"/>
</dbReference>